<evidence type="ECO:0000256" key="10">
    <source>
        <dbReference type="SAM" id="Phobius"/>
    </source>
</evidence>
<dbReference type="InterPro" id="IPR038354">
    <property type="entry name" value="VKOR_sf"/>
</dbReference>
<keyword evidence="4" id="KW-0874">Quinone</keyword>
<evidence type="ECO:0000259" key="11">
    <source>
        <dbReference type="SMART" id="SM00756"/>
    </source>
</evidence>
<keyword evidence="5 10" id="KW-1133">Transmembrane helix</keyword>
<keyword evidence="8" id="KW-1015">Disulfide bond</keyword>
<dbReference type="Proteomes" id="UP000230843">
    <property type="component" value="Unassembled WGS sequence"/>
</dbReference>
<name>A0A2M7Z7H8_9BACT</name>
<dbReference type="InterPro" id="IPR044698">
    <property type="entry name" value="VKOR/LTO1"/>
</dbReference>
<comment type="similarity">
    <text evidence="2">Belongs to the VKOR family.</text>
</comment>
<feature type="transmembrane region" description="Helical" evidence="10">
    <location>
        <begin position="6"/>
        <end position="24"/>
    </location>
</feature>
<evidence type="ECO:0000256" key="8">
    <source>
        <dbReference type="ARBA" id="ARBA00023157"/>
    </source>
</evidence>
<dbReference type="AlphaFoldDB" id="A0A2M7Z7H8"/>
<dbReference type="EMBL" id="PFVJ01000018">
    <property type="protein sequence ID" value="PJA90236.1"/>
    <property type="molecule type" value="Genomic_DNA"/>
</dbReference>
<dbReference type="InterPro" id="IPR012932">
    <property type="entry name" value="VKOR"/>
</dbReference>
<dbReference type="GO" id="GO:0016020">
    <property type="term" value="C:membrane"/>
    <property type="evidence" value="ECO:0007669"/>
    <property type="project" value="UniProtKB-SubCell"/>
</dbReference>
<dbReference type="Pfam" id="PF07884">
    <property type="entry name" value="VKOR"/>
    <property type="match status" value="1"/>
</dbReference>
<dbReference type="Gene3D" id="1.20.1440.130">
    <property type="entry name" value="VKOR domain"/>
    <property type="match status" value="1"/>
</dbReference>
<feature type="transmembrane region" description="Helical" evidence="10">
    <location>
        <begin position="59"/>
        <end position="78"/>
    </location>
</feature>
<gene>
    <name evidence="12" type="ORF">CO137_00785</name>
</gene>
<keyword evidence="7 10" id="KW-0472">Membrane</keyword>
<evidence type="ECO:0000256" key="3">
    <source>
        <dbReference type="ARBA" id="ARBA00022692"/>
    </source>
</evidence>
<evidence type="ECO:0000256" key="6">
    <source>
        <dbReference type="ARBA" id="ARBA00023002"/>
    </source>
</evidence>
<evidence type="ECO:0000256" key="1">
    <source>
        <dbReference type="ARBA" id="ARBA00004141"/>
    </source>
</evidence>
<dbReference type="PANTHER" id="PTHR34573:SF1">
    <property type="entry name" value="VITAMIN K EPOXIDE REDUCTASE DOMAIN-CONTAINING PROTEIN"/>
    <property type="match status" value="1"/>
</dbReference>
<comment type="caution">
    <text evidence="12">The sequence shown here is derived from an EMBL/GenBank/DDBJ whole genome shotgun (WGS) entry which is preliminary data.</text>
</comment>
<protein>
    <recommendedName>
        <fullName evidence="11">Vitamin K epoxide reductase domain-containing protein</fullName>
    </recommendedName>
</protein>
<keyword evidence="9" id="KW-0676">Redox-active center</keyword>
<dbReference type="CDD" id="cd12916">
    <property type="entry name" value="VKOR_1"/>
    <property type="match status" value="1"/>
</dbReference>
<dbReference type="GO" id="GO:0048038">
    <property type="term" value="F:quinone binding"/>
    <property type="evidence" value="ECO:0007669"/>
    <property type="project" value="UniProtKB-KW"/>
</dbReference>
<evidence type="ECO:0000256" key="2">
    <source>
        <dbReference type="ARBA" id="ARBA00006214"/>
    </source>
</evidence>
<evidence type="ECO:0000256" key="4">
    <source>
        <dbReference type="ARBA" id="ARBA00022719"/>
    </source>
</evidence>
<comment type="subcellular location">
    <subcellularLocation>
        <location evidence="1">Membrane</location>
        <topology evidence="1">Multi-pass membrane protein</topology>
    </subcellularLocation>
</comment>
<dbReference type="PANTHER" id="PTHR34573">
    <property type="entry name" value="VKC DOMAIN-CONTAINING PROTEIN"/>
    <property type="match status" value="1"/>
</dbReference>
<feature type="transmembrane region" description="Helical" evidence="10">
    <location>
        <begin position="111"/>
        <end position="131"/>
    </location>
</feature>
<evidence type="ECO:0000256" key="5">
    <source>
        <dbReference type="ARBA" id="ARBA00022989"/>
    </source>
</evidence>
<dbReference type="SMART" id="SM00756">
    <property type="entry name" value="VKc"/>
    <property type="match status" value="1"/>
</dbReference>
<evidence type="ECO:0000313" key="13">
    <source>
        <dbReference type="Proteomes" id="UP000230843"/>
    </source>
</evidence>
<organism evidence="12 13">
    <name type="scientific">Candidatus Magasanikbacteria bacterium CG_4_9_14_3_um_filter_32_9</name>
    <dbReference type="NCBI Taxonomy" id="1974644"/>
    <lineage>
        <taxon>Bacteria</taxon>
        <taxon>Candidatus Magasanikiibacteriota</taxon>
    </lineage>
</organism>
<keyword evidence="6" id="KW-0560">Oxidoreductase</keyword>
<accession>A0A2M7Z7H8</accession>
<dbReference type="GO" id="GO:0016491">
    <property type="term" value="F:oxidoreductase activity"/>
    <property type="evidence" value="ECO:0007669"/>
    <property type="project" value="UniProtKB-KW"/>
</dbReference>
<reference evidence="13" key="1">
    <citation type="submission" date="2017-09" db="EMBL/GenBank/DDBJ databases">
        <title>Depth-based differentiation of microbial function through sediment-hosted aquifers and enrichment of novel symbionts in the deep terrestrial subsurface.</title>
        <authorList>
            <person name="Probst A.J."/>
            <person name="Ladd B."/>
            <person name="Jarett J.K."/>
            <person name="Geller-Mcgrath D.E."/>
            <person name="Sieber C.M.K."/>
            <person name="Emerson J.B."/>
            <person name="Anantharaman K."/>
            <person name="Thomas B.C."/>
            <person name="Malmstrom R."/>
            <person name="Stieglmeier M."/>
            <person name="Klingl A."/>
            <person name="Woyke T."/>
            <person name="Ryan C.M."/>
            <person name="Banfield J.F."/>
        </authorList>
    </citation>
    <scope>NUCLEOTIDE SEQUENCE [LARGE SCALE GENOMIC DNA]</scope>
</reference>
<evidence type="ECO:0000256" key="7">
    <source>
        <dbReference type="ARBA" id="ARBA00023136"/>
    </source>
</evidence>
<proteinExistence type="inferred from homology"/>
<evidence type="ECO:0000256" key="9">
    <source>
        <dbReference type="ARBA" id="ARBA00023284"/>
    </source>
</evidence>
<feature type="transmembrane region" description="Helical" evidence="10">
    <location>
        <begin position="84"/>
        <end position="104"/>
    </location>
</feature>
<keyword evidence="3 10" id="KW-0812">Transmembrane</keyword>
<evidence type="ECO:0000313" key="12">
    <source>
        <dbReference type="EMBL" id="PJA90236.1"/>
    </source>
</evidence>
<feature type="domain" description="Vitamin K epoxide reductase" evidence="11">
    <location>
        <begin position="1"/>
        <end position="133"/>
    </location>
</feature>
<sequence length="133" mass="15365">MPLQLKLVLIVSAIGIFDTLYLIYNKIRGTEVLCLFFPKKWCQKVQKSKYSKTFGIPNSYAGFCMYTFLFVFTILFAYGLTTSFWPIQSVVAIGFLFSFYFLYIQGFVLKAFCTWCVLSAINFAILAYATFLF</sequence>